<gene>
    <name evidence="7" type="ORF">VSDG_03555</name>
</gene>
<sequence>MSDTKSETVEFSTSHLRSRPKDVSNISINVSTAQDSAKLEKQTRTNRLFSFAHLFAFSLTYMSTWEAILLNMYYSLYNGGPRTFLIWFFVVFLGALGQSASLAEMASLQPIAGAQYHWTWALSTGRFKRIATWIQGWTTWFAYVSVIAGCTNVAVILLEAMIAMNNPSYVVSGWKTCVISISMCIFQGFLNTHAFQIIPYFELMAGVLHVSLFVIYVVVLAVMGTRNPASFIVSTNYSSGWENPFVASNVGMLSLVWCFTAHEGVIHMGEEARKSKVDIPRASFWSIFMNGCLAFIMVIMSLVAMGPVEDVLNASSAIQEIVFRTTGSTGATTAMLAGVFIICFNVNLASIASTSRLTWAWARDGGLPSYFSYVAPKQRVPIRAVALVTFIDCMLSLLNIESTAYIAYGAIAALSALACYISYAIAVGSMLHARWNARAEGGLKLGEWNLGRYGVYINIWALMYSSWAIIFLPFPSTIPVTATNMNYSGPVMGFVLLVAMTLWFAHARKHWPGPNISVIDIVLANSKS</sequence>
<evidence type="ECO:0000256" key="1">
    <source>
        <dbReference type="ARBA" id="ARBA00004141"/>
    </source>
</evidence>
<proteinExistence type="predicted"/>
<dbReference type="AlphaFoldDB" id="A0A423W9R6"/>
<evidence type="ECO:0000256" key="4">
    <source>
        <dbReference type="ARBA" id="ARBA00022989"/>
    </source>
</evidence>
<dbReference type="InterPro" id="IPR002293">
    <property type="entry name" value="AA/rel_permease1"/>
</dbReference>
<evidence type="ECO:0000256" key="3">
    <source>
        <dbReference type="ARBA" id="ARBA00022692"/>
    </source>
</evidence>
<dbReference type="PIRSF" id="PIRSF006060">
    <property type="entry name" value="AA_transporter"/>
    <property type="match status" value="1"/>
</dbReference>
<organism evidence="7 8">
    <name type="scientific">Cytospora chrysosperma</name>
    <name type="common">Cytospora canker fungus</name>
    <name type="synonym">Sphaeria chrysosperma</name>
    <dbReference type="NCBI Taxonomy" id="252740"/>
    <lineage>
        <taxon>Eukaryota</taxon>
        <taxon>Fungi</taxon>
        <taxon>Dikarya</taxon>
        <taxon>Ascomycota</taxon>
        <taxon>Pezizomycotina</taxon>
        <taxon>Sordariomycetes</taxon>
        <taxon>Sordariomycetidae</taxon>
        <taxon>Diaporthales</taxon>
        <taxon>Cytosporaceae</taxon>
        <taxon>Cytospora</taxon>
    </lineage>
</organism>
<keyword evidence="8" id="KW-1185">Reference proteome</keyword>
<feature type="transmembrane region" description="Helical" evidence="6">
    <location>
        <begin position="48"/>
        <end position="72"/>
    </location>
</feature>
<evidence type="ECO:0000256" key="6">
    <source>
        <dbReference type="SAM" id="Phobius"/>
    </source>
</evidence>
<feature type="transmembrane region" description="Helical" evidence="6">
    <location>
        <begin position="380"/>
        <end position="400"/>
    </location>
</feature>
<evidence type="ECO:0000256" key="5">
    <source>
        <dbReference type="ARBA" id="ARBA00023136"/>
    </source>
</evidence>
<feature type="transmembrane region" description="Helical" evidence="6">
    <location>
        <begin position="282"/>
        <end position="305"/>
    </location>
</feature>
<name>A0A423W9R6_CYTCH</name>
<dbReference type="STRING" id="252740.A0A423W9R6"/>
<evidence type="ECO:0000313" key="7">
    <source>
        <dbReference type="EMBL" id="ROW00087.1"/>
    </source>
</evidence>
<keyword evidence="3 6" id="KW-0812">Transmembrane</keyword>
<accession>A0A423W9R6</accession>
<keyword evidence="4 6" id="KW-1133">Transmembrane helix</keyword>
<protein>
    <recommendedName>
        <fullName evidence="9">Amino acid permease/ SLC12A domain-containing protein</fullName>
    </recommendedName>
</protein>
<dbReference type="GO" id="GO:0022857">
    <property type="term" value="F:transmembrane transporter activity"/>
    <property type="evidence" value="ECO:0007669"/>
    <property type="project" value="InterPro"/>
</dbReference>
<dbReference type="EMBL" id="LJZO01000009">
    <property type="protein sequence ID" value="ROW00087.1"/>
    <property type="molecule type" value="Genomic_DNA"/>
</dbReference>
<feature type="transmembrane region" description="Helical" evidence="6">
    <location>
        <begin position="169"/>
        <end position="191"/>
    </location>
</feature>
<dbReference type="Gene3D" id="1.20.1740.10">
    <property type="entry name" value="Amino acid/polyamine transporter I"/>
    <property type="match status" value="1"/>
</dbReference>
<feature type="transmembrane region" description="Helical" evidence="6">
    <location>
        <begin position="487"/>
        <end position="505"/>
    </location>
</feature>
<dbReference type="PANTHER" id="PTHR45649:SF5">
    <property type="entry name" value="GABA TRANSPORTER (EUROFUNG)-RELATED"/>
    <property type="match status" value="1"/>
</dbReference>
<evidence type="ECO:0000313" key="8">
    <source>
        <dbReference type="Proteomes" id="UP000284375"/>
    </source>
</evidence>
<dbReference type="OrthoDB" id="3257095at2759"/>
<dbReference type="Proteomes" id="UP000284375">
    <property type="component" value="Unassembled WGS sequence"/>
</dbReference>
<feature type="transmembrane region" description="Helical" evidence="6">
    <location>
        <begin position="84"/>
        <end position="103"/>
    </location>
</feature>
<reference evidence="7 8" key="1">
    <citation type="submission" date="2015-09" db="EMBL/GenBank/DDBJ databases">
        <title>Host preference determinants of Valsa canker pathogens revealed by comparative genomics.</title>
        <authorList>
            <person name="Yin Z."/>
            <person name="Huang L."/>
        </authorList>
    </citation>
    <scope>NUCLEOTIDE SEQUENCE [LARGE SCALE GENOMIC DNA]</scope>
    <source>
        <strain evidence="7 8">YSFL</strain>
    </source>
</reference>
<keyword evidence="5 6" id="KW-0472">Membrane</keyword>
<comment type="subcellular location">
    <subcellularLocation>
        <location evidence="1">Membrane</location>
        <topology evidence="1">Multi-pass membrane protein</topology>
    </subcellularLocation>
</comment>
<comment type="caution">
    <text evidence="7">The sequence shown here is derived from an EMBL/GenBank/DDBJ whole genome shotgun (WGS) entry which is preliminary data.</text>
</comment>
<dbReference type="GO" id="GO:0016020">
    <property type="term" value="C:membrane"/>
    <property type="evidence" value="ECO:0007669"/>
    <property type="project" value="UniProtKB-SubCell"/>
</dbReference>
<keyword evidence="2" id="KW-0813">Transport</keyword>
<feature type="transmembrane region" description="Helical" evidence="6">
    <location>
        <begin position="203"/>
        <end position="224"/>
    </location>
</feature>
<dbReference type="PANTHER" id="PTHR45649">
    <property type="entry name" value="AMINO-ACID PERMEASE BAT1"/>
    <property type="match status" value="1"/>
</dbReference>
<evidence type="ECO:0008006" key="9">
    <source>
        <dbReference type="Google" id="ProtNLM"/>
    </source>
</evidence>
<feature type="transmembrane region" description="Helical" evidence="6">
    <location>
        <begin position="244"/>
        <end position="261"/>
    </location>
</feature>
<feature type="transmembrane region" description="Helical" evidence="6">
    <location>
        <begin position="140"/>
        <end position="163"/>
    </location>
</feature>
<evidence type="ECO:0000256" key="2">
    <source>
        <dbReference type="ARBA" id="ARBA00022448"/>
    </source>
</evidence>
<dbReference type="Pfam" id="PF13520">
    <property type="entry name" value="AA_permease_2"/>
    <property type="match status" value="1"/>
</dbReference>
<feature type="transmembrane region" description="Helical" evidence="6">
    <location>
        <begin position="406"/>
        <end position="432"/>
    </location>
</feature>
<feature type="transmembrane region" description="Helical" evidence="6">
    <location>
        <begin position="453"/>
        <end position="475"/>
    </location>
</feature>
<feature type="transmembrane region" description="Helical" evidence="6">
    <location>
        <begin position="334"/>
        <end position="359"/>
    </location>
</feature>